<evidence type="ECO:0000313" key="2">
    <source>
        <dbReference type="Proteomes" id="UP000183413"/>
    </source>
</evidence>
<dbReference type="OrthoDB" id="4250947at2"/>
<dbReference type="RefSeq" id="WP_021591174.1">
    <property type="nucleotide sequence ID" value="NZ_CP083237.1"/>
</dbReference>
<dbReference type="AlphaFoldDB" id="A0A1I5WRJ6"/>
<accession>A0A1I5WRJ6</accession>
<dbReference type="STRING" id="1993.SAMN04489713_12490"/>
<keyword evidence="2" id="KW-1185">Reference proteome</keyword>
<name>A0A1I5WRJ6_9ACTN</name>
<dbReference type="GeneID" id="99652535"/>
<proteinExistence type="predicted"/>
<gene>
    <name evidence="1" type="ORF">SAMN04489713_12490</name>
</gene>
<dbReference type="EMBL" id="FOVH01000024">
    <property type="protein sequence ID" value="SFQ22138.1"/>
    <property type="molecule type" value="Genomic_DNA"/>
</dbReference>
<reference evidence="1 2" key="1">
    <citation type="submission" date="2016-10" db="EMBL/GenBank/DDBJ databases">
        <authorList>
            <person name="de Groot N.N."/>
        </authorList>
    </citation>
    <scope>NUCLEOTIDE SEQUENCE [LARGE SCALE GENOMIC DNA]</scope>
    <source>
        <strain evidence="1 2">DSM 43067</strain>
    </source>
</reference>
<sequence length="69" mass="7542">MLAKLEELGDRLLGLVVPQAQASARDTCCWYDGVCDRTRDWWCCYTPGGTAPGRCPAGAYCAYSNPHPC</sequence>
<evidence type="ECO:0000313" key="1">
    <source>
        <dbReference type="EMBL" id="SFQ22138.1"/>
    </source>
</evidence>
<protein>
    <submittedName>
        <fullName evidence="1">Uncharacterized protein</fullName>
    </submittedName>
</protein>
<dbReference type="Proteomes" id="UP000183413">
    <property type="component" value="Unassembled WGS sequence"/>
</dbReference>
<organism evidence="1 2">
    <name type="scientific">Actinomadura madurae</name>
    <dbReference type="NCBI Taxonomy" id="1993"/>
    <lineage>
        <taxon>Bacteria</taxon>
        <taxon>Bacillati</taxon>
        <taxon>Actinomycetota</taxon>
        <taxon>Actinomycetes</taxon>
        <taxon>Streptosporangiales</taxon>
        <taxon>Thermomonosporaceae</taxon>
        <taxon>Actinomadura</taxon>
    </lineage>
</organism>
<dbReference type="InParanoid" id="A0A1I5WRJ6"/>